<sequence>MLQALHARAVPDGYSRVLLLRKFLQRRVEIFSTTSNSLDLDSQILAIFGDPGIDELVAQMPLRCSLKTIEIVFNKLLSSFNAKYNPQVVCTFFALNIIREFCRAWTAQQWACLARYVVEMVVREPRHVKSAVNLIDNLVDLTSVEITVPITEVVIAFTRSDLPLSQRKQAQSLLDVIHLRYPCLFVDPLANQASIQGFRWRQKDTDGLLTTLVSYAVNPTHSEPFCAVRMLTQVLEKYPRAVIR</sequence>
<dbReference type="EMBL" id="KN716439">
    <property type="protein sequence ID" value="KJH44920.1"/>
    <property type="molecule type" value="Genomic_DNA"/>
</dbReference>
<accession>A0A0D8XJZ9</accession>
<gene>
    <name evidence="1" type="ORF">DICVIV_09038</name>
</gene>
<name>A0A0D8XJZ9_DICVI</name>
<organism evidence="1 2">
    <name type="scientific">Dictyocaulus viviparus</name>
    <name type="common">Bovine lungworm</name>
    <dbReference type="NCBI Taxonomy" id="29172"/>
    <lineage>
        <taxon>Eukaryota</taxon>
        <taxon>Metazoa</taxon>
        <taxon>Ecdysozoa</taxon>
        <taxon>Nematoda</taxon>
        <taxon>Chromadorea</taxon>
        <taxon>Rhabditida</taxon>
        <taxon>Rhabditina</taxon>
        <taxon>Rhabditomorpha</taxon>
        <taxon>Strongyloidea</taxon>
        <taxon>Metastrongylidae</taxon>
        <taxon>Dictyocaulus</taxon>
    </lineage>
</organism>
<reference evidence="1 2" key="1">
    <citation type="submission" date="2013-11" db="EMBL/GenBank/DDBJ databases">
        <title>Draft genome of the bovine lungworm Dictyocaulus viviparus.</title>
        <authorList>
            <person name="Mitreva M."/>
        </authorList>
    </citation>
    <scope>NUCLEOTIDE SEQUENCE [LARGE SCALE GENOMIC DNA]</scope>
    <source>
        <strain evidence="1 2">HannoverDv2000</strain>
    </source>
</reference>
<evidence type="ECO:0000313" key="1">
    <source>
        <dbReference type="EMBL" id="KJH44920.1"/>
    </source>
</evidence>
<dbReference type="STRING" id="29172.A0A0D8XJZ9"/>
<evidence type="ECO:0000313" key="2">
    <source>
        <dbReference type="Proteomes" id="UP000053766"/>
    </source>
</evidence>
<protein>
    <submittedName>
        <fullName evidence="1">Uncharacterized protein</fullName>
    </submittedName>
</protein>
<keyword evidence="2" id="KW-1185">Reference proteome</keyword>
<dbReference type="Proteomes" id="UP000053766">
    <property type="component" value="Unassembled WGS sequence"/>
</dbReference>
<reference evidence="2" key="2">
    <citation type="journal article" date="2016" name="Sci. Rep.">
        <title>Dictyocaulus viviparus genome, variome and transcriptome elucidate lungworm biology and support future intervention.</title>
        <authorList>
            <person name="McNulty S.N."/>
            <person name="Strube C."/>
            <person name="Rosa B.A."/>
            <person name="Martin J.C."/>
            <person name="Tyagi R."/>
            <person name="Choi Y.J."/>
            <person name="Wang Q."/>
            <person name="Hallsworth Pepin K."/>
            <person name="Zhang X."/>
            <person name="Ozersky P."/>
            <person name="Wilson R.K."/>
            <person name="Sternberg P.W."/>
            <person name="Gasser R.B."/>
            <person name="Mitreva M."/>
        </authorList>
    </citation>
    <scope>NUCLEOTIDE SEQUENCE [LARGE SCALE GENOMIC DNA]</scope>
    <source>
        <strain evidence="2">HannoverDv2000</strain>
    </source>
</reference>
<dbReference type="AlphaFoldDB" id="A0A0D8XJZ9"/>
<proteinExistence type="predicted"/>
<dbReference type="OrthoDB" id="19938at2759"/>